<reference evidence="1" key="1">
    <citation type="submission" date="2022-06" db="EMBL/GenBank/DDBJ databases">
        <authorList>
            <person name="Legras J.-L."/>
            <person name="Devillers H."/>
            <person name="Grondin C."/>
        </authorList>
    </citation>
    <scope>NUCLEOTIDE SEQUENCE</scope>
    <source>
        <strain evidence="1">CLIB 1444</strain>
    </source>
</reference>
<evidence type="ECO:0000313" key="2">
    <source>
        <dbReference type="Proteomes" id="UP001152531"/>
    </source>
</evidence>
<name>A0ACA9Y9G6_9ASCO</name>
<accession>A0ACA9Y9G6</accession>
<keyword evidence="1" id="KW-0687">Ribonucleoprotein</keyword>
<protein>
    <submittedName>
        <fullName evidence="1">Mitochondrial 37S ribosomal protein S27</fullName>
    </submittedName>
</protein>
<sequence length="100" mass="11548">MLKQLPSRERLLAVKKLSSEIFGETFNPQNIRNGLKVLRKPLVGPEVASYYGKNDSMPTFKDFKAWFPELKLVDPREETRLKMVADRKKRNKGAPKKKSS</sequence>
<gene>
    <name evidence="1" type="ORF">CLIB1444_06S07624</name>
</gene>
<dbReference type="EMBL" id="CALSDN010000006">
    <property type="protein sequence ID" value="CAH6721678.1"/>
    <property type="molecule type" value="Genomic_DNA"/>
</dbReference>
<organism evidence="1 2">
    <name type="scientific">[Candida] jaroonii</name>
    <dbReference type="NCBI Taxonomy" id="467808"/>
    <lineage>
        <taxon>Eukaryota</taxon>
        <taxon>Fungi</taxon>
        <taxon>Dikarya</taxon>
        <taxon>Ascomycota</taxon>
        <taxon>Saccharomycotina</taxon>
        <taxon>Pichiomycetes</taxon>
        <taxon>Debaryomycetaceae</taxon>
        <taxon>Yamadazyma</taxon>
    </lineage>
</organism>
<comment type="caution">
    <text evidence="1">The sequence shown here is derived from an EMBL/GenBank/DDBJ whole genome shotgun (WGS) entry which is preliminary data.</text>
</comment>
<dbReference type="Proteomes" id="UP001152531">
    <property type="component" value="Unassembled WGS sequence"/>
</dbReference>
<evidence type="ECO:0000313" key="1">
    <source>
        <dbReference type="EMBL" id="CAH6721678.1"/>
    </source>
</evidence>
<keyword evidence="1" id="KW-0689">Ribosomal protein</keyword>
<proteinExistence type="predicted"/>
<keyword evidence="2" id="KW-1185">Reference proteome</keyword>